<name>I4B135_TURPD</name>
<evidence type="ECO:0000313" key="4">
    <source>
        <dbReference type="EMBL" id="AFM10992.1"/>
    </source>
</evidence>
<feature type="domain" description="HAMP" evidence="3">
    <location>
        <begin position="111"/>
        <end position="163"/>
    </location>
</feature>
<feature type="transmembrane region" description="Helical" evidence="2">
    <location>
        <begin position="85"/>
        <end position="109"/>
    </location>
</feature>
<evidence type="ECO:0000256" key="2">
    <source>
        <dbReference type="SAM" id="Phobius"/>
    </source>
</evidence>
<gene>
    <name evidence="4" type="ordered locus">Turpa_0332</name>
</gene>
<dbReference type="GO" id="GO:0007165">
    <property type="term" value="P:signal transduction"/>
    <property type="evidence" value="ECO:0007669"/>
    <property type="project" value="InterPro"/>
</dbReference>
<keyword evidence="4" id="KW-0418">Kinase</keyword>
<dbReference type="HOGENOM" id="CLU_1304428_0_0_12"/>
<dbReference type="PROSITE" id="PS50885">
    <property type="entry name" value="HAMP"/>
    <property type="match status" value="1"/>
</dbReference>
<evidence type="ECO:0000256" key="1">
    <source>
        <dbReference type="SAM" id="Coils"/>
    </source>
</evidence>
<dbReference type="InterPro" id="IPR003660">
    <property type="entry name" value="HAMP_dom"/>
</dbReference>
<proteinExistence type="predicted"/>
<dbReference type="OrthoDB" id="338207at2"/>
<dbReference type="Gene3D" id="6.10.340.10">
    <property type="match status" value="1"/>
</dbReference>
<accession>I4B135</accession>
<dbReference type="GO" id="GO:0016020">
    <property type="term" value="C:membrane"/>
    <property type="evidence" value="ECO:0007669"/>
    <property type="project" value="InterPro"/>
</dbReference>
<evidence type="ECO:0000259" key="3">
    <source>
        <dbReference type="PROSITE" id="PS50885"/>
    </source>
</evidence>
<dbReference type="CDD" id="cd06225">
    <property type="entry name" value="HAMP"/>
    <property type="match status" value="1"/>
</dbReference>
<dbReference type="RefSeq" id="WP_014801512.1">
    <property type="nucleotide sequence ID" value="NC_018020.1"/>
</dbReference>
<dbReference type="AlphaFoldDB" id="I4B135"/>
<keyword evidence="5" id="KW-1185">Reference proteome</keyword>
<evidence type="ECO:0000313" key="5">
    <source>
        <dbReference type="Proteomes" id="UP000006048"/>
    </source>
</evidence>
<reference evidence="4 5" key="1">
    <citation type="submission" date="2012-06" db="EMBL/GenBank/DDBJ databases">
        <title>The complete chromosome of genome of Turneriella parva DSM 21527.</title>
        <authorList>
            <consortium name="US DOE Joint Genome Institute (JGI-PGF)"/>
            <person name="Lucas S."/>
            <person name="Han J."/>
            <person name="Lapidus A."/>
            <person name="Bruce D."/>
            <person name="Goodwin L."/>
            <person name="Pitluck S."/>
            <person name="Peters L."/>
            <person name="Kyrpides N."/>
            <person name="Mavromatis K."/>
            <person name="Ivanova N."/>
            <person name="Mikhailova N."/>
            <person name="Chertkov O."/>
            <person name="Detter J.C."/>
            <person name="Tapia R."/>
            <person name="Han C."/>
            <person name="Land M."/>
            <person name="Hauser L."/>
            <person name="Markowitz V."/>
            <person name="Cheng J.-F."/>
            <person name="Hugenholtz P."/>
            <person name="Woyke T."/>
            <person name="Wu D."/>
            <person name="Gronow S."/>
            <person name="Wellnitz S."/>
            <person name="Brambilla E."/>
            <person name="Klenk H.-P."/>
            <person name="Eisen J.A."/>
        </authorList>
    </citation>
    <scope>NUCLEOTIDE SEQUENCE [LARGE SCALE GENOMIC DNA]</scope>
    <source>
        <strain evidence="5">ATCC BAA-1111 / DSM 21527 / NCTC 11395 / H</strain>
    </source>
</reference>
<dbReference type="KEGG" id="tpx:Turpa_0332"/>
<organism evidence="4 5">
    <name type="scientific">Turneriella parva (strain ATCC BAA-1111 / DSM 21527 / NCTC 11395 / H)</name>
    <name type="common">Leptospira parva</name>
    <dbReference type="NCBI Taxonomy" id="869212"/>
    <lineage>
        <taxon>Bacteria</taxon>
        <taxon>Pseudomonadati</taxon>
        <taxon>Spirochaetota</taxon>
        <taxon>Spirochaetia</taxon>
        <taxon>Leptospirales</taxon>
        <taxon>Leptospiraceae</taxon>
        <taxon>Turneriella</taxon>
    </lineage>
</organism>
<dbReference type="Proteomes" id="UP000006048">
    <property type="component" value="Chromosome"/>
</dbReference>
<protein>
    <submittedName>
        <fullName evidence="4">Histidine kinase HAMP region domain protein</fullName>
    </submittedName>
</protein>
<keyword evidence="2" id="KW-1133">Transmembrane helix</keyword>
<dbReference type="SUPFAM" id="SSF158472">
    <property type="entry name" value="HAMP domain-like"/>
    <property type="match status" value="1"/>
</dbReference>
<dbReference type="GO" id="GO:0016301">
    <property type="term" value="F:kinase activity"/>
    <property type="evidence" value="ECO:0007669"/>
    <property type="project" value="UniProtKB-KW"/>
</dbReference>
<dbReference type="EMBL" id="CP002959">
    <property type="protein sequence ID" value="AFM10992.1"/>
    <property type="molecule type" value="Genomic_DNA"/>
</dbReference>
<feature type="transmembrane region" description="Helical" evidence="2">
    <location>
        <begin position="20"/>
        <end position="47"/>
    </location>
</feature>
<dbReference type="Pfam" id="PF00672">
    <property type="entry name" value="HAMP"/>
    <property type="match status" value="1"/>
</dbReference>
<keyword evidence="4" id="KW-0808">Transferase</keyword>
<keyword evidence="2" id="KW-0472">Membrane</keyword>
<dbReference type="SMART" id="SM00304">
    <property type="entry name" value="HAMP"/>
    <property type="match status" value="1"/>
</dbReference>
<sequence length="211" mass="24041">MTEAKRPSPLKRKYVIDLKFQGKFIVTAVVPLMIFVLVLAFGFMYAVNSIAREYQFENTAELIQKLSTTLGNDATSGLVFQKVKLYGVLALCALALVMALSLSILFVLFSHRIAGPVMRIQRTFEDALHGDLTQRIRLREKDELRATADQLNHMLDSLQSRIRRIDQMSRFMHDTLESMLLEAPPEKKEQLLKLDDLARGVKEAIADFKLQ</sequence>
<dbReference type="STRING" id="869212.Turpa_0332"/>
<keyword evidence="1" id="KW-0175">Coiled coil</keyword>
<keyword evidence="2" id="KW-0812">Transmembrane</keyword>
<feature type="coiled-coil region" evidence="1">
    <location>
        <begin position="141"/>
        <end position="168"/>
    </location>
</feature>